<accession>A0AAP2G7Z8</accession>
<comment type="caution">
    <text evidence="3">The sequence shown here is derived from an EMBL/GenBank/DDBJ whole genome shotgun (WGS) entry which is preliminary data.</text>
</comment>
<evidence type="ECO:0000313" key="3">
    <source>
        <dbReference type="EMBL" id="MBT0957776.1"/>
    </source>
</evidence>
<dbReference type="Gene3D" id="2.160.10.10">
    <property type="entry name" value="Hexapeptide repeat proteins"/>
    <property type="match status" value="1"/>
</dbReference>
<dbReference type="Proteomes" id="UP001315686">
    <property type="component" value="Unassembled WGS sequence"/>
</dbReference>
<dbReference type="GO" id="GO:0008374">
    <property type="term" value="F:O-acyltransferase activity"/>
    <property type="evidence" value="ECO:0007669"/>
    <property type="project" value="TreeGrafter"/>
</dbReference>
<reference evidence="3 4" key="1">
    <citation type="journal article" date="2021" name="Arch. Microbiol.">
        <title>Harenicola maris gen. nov., sp. nov. isolated from the Sea of Japan shallow sediments.</title>
        <authorList>
            <person name="Romanenko L.A."/>
            <person name="Kurilenko V.V."/>
            <person name="Chernysheva N.Y."/>
            <person name="Tekutyeva L.A."/>
            <person name="Velansky P.V."/>
            <person name="Svetashev V.I."/>
            <person name="Isaeva M.P."/>
        </authorList>
    </citation>
    <scope>NUCLEOTIDE SEQUENCE [LARGE SCALE GENOMIC DNA]</scope>
    <source>
        <strain evidence="3 4">KMM 3653</strain>
    </source>
</reference>
<dbReference type="EMBL" id="JADQAZ010000002">
    <property type="protein sequence ID" value="MBT0957776.1"/>
    <property type="molecule type" value="Genomic_DNA"/>
</dbReference>
<dbReference type="AlphaFoldDB" id="A0AAP2G7Z8"/>
<sequence length="183" mass="19317">MDQSWVKTNRAMRPYSPRQQWGRIGWALAHPLFRLSPRPAWGLRRALLRLFGARVGGGARIDPTACITMPWNLTLGEECAVGAGALLYALGPITIGPRATVSQGAHLCAGTHDWRDPARPLLRPPVMIGADAWVCADAFIGPGVTLGIGSIAGARAVVMRSPGAGCIVAGNPARVIGHTDATQ</sequence>
<evidence type="ECO:0000256" key="2">
    <source>
        <dbReference type="ARBA" id="ARBA00022679"/>
    </source>
</evidence>
<dbReference type="InterPro" id="IPR011004">
    <property type="entry name" value="Trimer_LpxA-like_sf"/>
</dbReference>
<evidence type="ECO:0000313" key="4">
    <source>
        <dbReference type="Proteomes" id="UP001315686"/>
    </source>
</evidence>
<keyword evidence="2" id="KW-0808">Transferase</keyword>
<protein>
    <submittedName>
        <fullName evidence="3">Acetyltransferase</fullName>
    </submittedName>
</protein>
<dbReference type="GO" id="GO:0005829">
    <property type="term" value="C:cytosol"/>
    <property type="evidence" value="ECO:0007669"/>
    <property type="project" value="TreeGrafter"/>
</dbReference>
<evidence type="ECO:0000256" key="1">
    <source>
        <dbReference type="ARBA" id="ARBA00007274"/>
    </source>
</evidence>
<dbReference type="PANTHER" id="PTHR23416:SF23">
    <property type="entry name" value="ACETYLTRANSFERASE C18B11.09C-RELATED"/>
    <property type="match status" value="1"/>
</dbReference>
<dbReference type="SUPFAM" id="SSF51161">
    <property type="entry name" value="Trimeric LpxA-like enzymes"/>
    <property type="match status" value="1"/>
</dbReference>
<dbReference type="InterPro" id="IPR051159">
    <property type="entry name" value="Hexapeptide_acetyltransf"/>
</dbReference>
<keyword evidence="4" id="KW-1185">Reference proteome</keyword>
<dbReference type="RefSeq" id="WP_327794000.1">
    <property type="nucleotide sequence ID" value="NZ_JADQAZ010000002.1"/>
</dbReference>
<organism evidence="3 4">
    <name type="scientific">Harenicola maris</name>
    <dbReference type="NCBI Taxonomy" id="2841044"/>
    <lineage>
        <taxon>Bacteria</taxon>
        <taxon>Pseudomonadati</taxon>
        <taxon>Pseudomonadota</taxon>
        <taxon>Alphaproteobacteria</taxon>
        <taxon>Rhodobacterales</taxon>
        <taxon>Paracoccaceae</taxon>
        <taxon>Harenicola</taxon>
    </lineage>
</organism>
<gene>
    <name evidence="3" type="ORF">IV417_10275</name>
</gene>
<name>A0AAP2G7Z8_9RHOB</name>
<dbReference type="PANTHER" id="PTHR23416">
    <property type="entry name" value="SIALIC ACID SYNTHASE-RELATED"/>
    <property type="match status" value="1"/>
</dbReference>
<dbReference type="CDD" id="cd05825">
    <property type="entry name" value="LbH_wcaF_like"/>
    <property type="match status" value="1"/>
</dbReference>
<proteinExistence type="inferred from homology"/>
<comment type="similarity">
    <text evidence="1">Belongs to the transferase hexapeptide repeat family.</text>
</comment>